<evidence type="ECO:0000313" key="2">
    <source>
        <dbReference type="EMBL" id="QKG93807.1"/>
    </source>
</evidence>
<sequence>MSPTRRALLSSAALGAVGALAGCFGGDPADDSDPVARSSSAPGTDTDPTVLKVRNDWREPVLVEAGSGGEDGTDGGVAPDDDASGDDADGPTGVGRELVTTAGRAARIRAAPGVADEDRRRVRAFLDETDYDAETVYVTPAGVRSCQRLEIHSVSWQPGRVEYEYCRELRPPDAACEAGTRVTLALLFRLPVALDERIRGSGSSGRSPCRTTDTEYAVIEENATVPGNATATDEWGDF</sequence>
<evidence type="ECO:0000313" key="3">
    <source>
        <dbReference type="Proteomes" id="UP000505020"/>
    </source>
</evidence>
<dbReference type="InterPro" id="IPR006311">
    <property type="entry name" value="TAT_signal"/>
</dbReference>
<dbReference type="PROSITE" id="PS51257">
    <property type="entry name" value="PROKAR_LIPOPROTEIN"/>
    <property type="match status" value="1"/>
</dbReference>
<dbReference type="RefSeq" id="WP_173230528.1">
    <property type="nucleotide sequence ID" value="NZ_CP053941.1"/>
</dbReference>
<protein>
    <recommendedName>
        <fullName evidence="4">Lipoprotein</fullName>
    </recommendedName>
</protein>
<feature type="compositionally biased region" description="Acidic residues" evidence="1">
    <location>
        <begin position="79"/>
        <end position="89"/>
    </location>
</feature>
<feature type="compositionally biased region" description="Polar residues" evidence="1">
    <location>
        <begin position="37"/>
        <end position="47"/>
    </location>
</feature>
<gene>
    <name evidence="2" type="ORF">HPS36_13395</name>
</gene>
<evidence type="ECO:0000256" key="1">
    <source>
        <dbReference type="SAM" id="MobiDB-lite"/>
    </source>
</evidence>
<evidence type="ECO:0008006" key="4">
    <source>
        <dbReference type="Google" id="ProtNLM"/>
    </source>
</evidence>
<feature type="region of interest" description="Disordered" evidence="1">
    <location>
        <begin position="24"/>
        <end position="95"/>
    </location>
</feature>
<dbReference type="AlphaFoldDB" id="A0A7D3Y240"/>
<organism evidence="2 3">
    <name type="scientific">Halorubrum salinarum</name>
    <dbReference type="NCBI Taxonomy" id="2739057"/>
    <lineage>
        <taxon>Archaea</taxon>
        <taxon>Methanobacteriati</taxon>
        <taxon>Methanobacteriota</taxon>
        <taxon>Stenosarchaea group</taxon>
        <taxon>Halobacteria</taxon>
        <taxon>Halobacteriales</taxon>
        <taxon>Haloferacaceae</taxon>
        <taxon>Halorubrum</taxon>
    </lineage>
</organism>
<dbReference type="KEGG" id="hsai:HPS36_13395"/>
<dbReference type="PROSITE" id="PS51318">
    <property type="entry name" value="TAT"/>
    <property type="match status" value="1"/>
</dbReference>
<reference evidence="2 3" key="1">
    <citation type="submission" date="2020-05" db="EMBL/GenBank/DDBJ databases">
        <title>Halorubrum RHB-C sp.nov., an extremely halophilic archaeon isolated from solar salt farm.</title>
        <authorList>
            <person name="Ho H."/>
            <person name="Danganan R.E."/>
            <person name="Dedeles G.R."/>
            <person name="Kim S.-G."/>
        </authorList>
    </citation>
    <scope>NUCLEOTIDE SEQUENCE [LARGE SCALE GENOMIC DNA]</scope>
    <source>
        <strain evidence="2 3">RHB-C</strain>
    </source>
</reference>
<accession>A0A7D3Y240</accession>
<dbReference type="EMBL" id="CP053941">
    <property type="protein sequence ID" value="QKG93807.1"/>
    <property type="molecule type" value="Genomic_DNA"/>
</dbReference>
<name>A0A7D3Y240_9EURY</name>
<keyword evidence="3" id="KW-1185">Reference proteome</keyword>
<dbReference type="GeneID" id="55596015"/>
<proteinExistence type="predicted"/>
<dbReference type="Proteomes" id="UP000505020">
    <property type="component" value="Chromosome"/>
</dbReference>